<comment type="caution">
    <text evidence="1">The sequence shown here is derived from an EMBL/GenBank/DDBJ whole genome shotgun (WGS) entry which is preliminary data.</text>
</comment>
<accession>A0ABV0UFM8</accession>
<keyword evidence="2" id="KW-1185">Reference proteome</keyword>
<evidence type="ECO:0000313" key="2">
    <source>
        <dbReference type="Proteomes" id="UP001482620"/>
    </source>
</evidence>
<reference evidence="1 2" key="1">
    <citation type="submission" date="2021-06" db="EMBL/GenBank/DDBJ databases">
        <authorList>
            <person name="Palmer J.M."/>
        </authorList>
    </citation>
    <scope>NUCLEOTIDE SEQUENCE [LARGE SCALE GENOMIC DNA]</scope>
    <source>
        <strain evidence="2">if_2019</strain>
        <tissue evidence="1">Muscle</tissue>
    </source>
</reference>
<sequence length="171" mass="19327">MSHSNHFLRFSAFNNTFWLKKTKQKKPLPFSSCRLNVQFDSPHQRRTCPTKEMSGLVDLTLQGVSLTHFLQTDSRSVTCKPCNFYSFFLLLTIYNQARHATPTTVGFMLEISSWLVTASSSLQVNVLQGCQFVEGEHVPTRPGARVYACTRSFSGKTDNASTLAQALQIRR</sequence>
<dbReference type="Proteomes" id="UP001482620">
    <property type="component" value="Unassembled WGS sequence"/>
</dbReference>
<proteinExistence type="predicted"/>
<dbReference type="EMBL" id="JAHRIQ010069814">
    <property type="protein sequence ID" value="MEQ2243260.1"/>
    <property type="molecule type" value="Genomic_DNA"/>
</dbReference>
<organism evidence="1 2">
    <name type="scientific">Ilyodon furcidens</name>
    <name type="common">goldbreast splitfin</name>
    <dbReference type="NCBI Taxonomy" id="33524"/>
    <lineage>
        <taxon>Eukaryota</taxon>
        <taxon>Metazoa</taxon>
        <taxon>Chordata</taxon>
        <taxon>Craniata</taxon>
        <taxon>Vertebrata</taxon>
        <taxon>Euteleostomi</taxon>
        <taxon>Actinopterygii</taxon>
        <taxon>Neopterygii</taxon>
        <taxon>Teleostei</taxon>
        <taxon>Neoteleostei</taxon>
        <taxon>Acanthomorphata</taxon>
        <taxon>Ovalentaria</taxon>
        <taxon>Atherinomorphae</taxon>
        <taxon>Cyprinodontiformes</taxon>
        <taxon>Goodeidae</taxon>
        <taxon>Ilyodon</taxon>
    </lineage>
</organism>
<gene>
    <name evidence="1" type="ORF">ILYODFUR_005228</name>
</gene>
<name>A0ABV0UFM8_9TELE</name>
<evidence type="ECO:0000313" key="1">
    <source>
        <dbReference type="EMBL" id="MEQ2243260.1"/>
    </source>
</evidence>
<protein>
    <submittedName>
        <fullName evidence="1">Uncharacterized protein</fullName>
    </submittedName>
</protein>